<dbReference type="PANTHER" id="PTHR43773">
    <property type="entry name" value="MAGNESIUM TRANSPORTER MGTE"/>
    <property type="match status" value="1"/>
</dbReference>
<dbReference type="Pfam" id="PF03448">
    <property type="entry name" value="MgtE_N"/>
    <property type="match status" value="1"/>
</dbReference>
<sequence length="418" mass="47404">MPQGTGNFRLIYFSELVKRPICIGKIKNRIGKLTDVVFALTESYPEAVGIYIYHGWGKPTMFIPWTKVLKIEDDAIFVGPPEEGDKYPPFIDQQGWILLDKHLMGRTIVDMDDRRVEVVNDLHLIESRKRLILVHVDISFNGFLRRWGLEKFHWVKDDLISWKYVQPLSVEDAVSTDKVSLSVTRKQIHNLPSEDLADILEELSNEEKSALFSALNSEKAAETLADAEPRTQRQIIANLRKERARNIFSEMTIPQLAALFSVLPHDHVSDMMKLLTSEQAERVSSILSERESTAKGMMSGIFLTMPKKATVAEALAKIRQSGMEPEVISYIYVVDDNGTKLAGVVDLRELVLSADNTALDEIMATHVVTAEDDTQEDLAELFAKYHYRMIPVVDSNDNILGIIQYNDIMKGVETRIKL</sequence>
<dbReference type="PROSITE" id="PS51371">
    <property type="entry name" value="CBS"/>
    <property type="match status" value="2"/>
</dbReference>
<protein>
    <recommendedName>
        <fullName evidence="2">CBS domain-containing protein</fullName>
    </recommendedName>
</protein>
<dbReference type="InterPro" id="IPR000644">
    <property type="entry name" value="CBS_dom"/>
</dbReference>
<dbReference type="GO" id="GO:0015095">
    <property type="term" value="F:magnesium ion transmembrane transporter activity"/>
    <property type="evidence" value="ECO:0007669"/>
    <property type="project" value="InterPro"/>
</dbReference>
<evidence type="ECO:0000259" key="2">
    <source>
        <dbReference type="PROSITE" id="PS51371"/>
    </source>
</evidence>
<dbReference type="InterPro" id="IPR027275">
    <property type="entry name" value="PRC-brl_dom"/>
</dbReference>
<dbReference type="InterPro" id="IPR038076">
    <property type="entry name" value="MgtE_N_sf"/>
</dbReference>
<gene>
    <name evidence="3" type="ORF">N47_E48170</name>
</gene>
<dbReference type="InterPro" id="IPR046342">
    <property type="entry name" value="CBS_dom_sf"/>
</dbReference>
<dbReference type="CDD" id="cd04606">
    <property type="entry name" value="CBS_pair_Mg_transporter"/>
    <property type="match status" value="1"/>
</dbReference>
<dbReference type="Gene3D" id="1.25.60.10">
    <property type="entry name" value="MgtE N-terminal domain-like"/>
    <property type="match status" value="1"/>
</dbReference>
<dbReference type="PANTHER" id="PTHR43773:SF1">
    <property type="entry name" value="MAGNESIUM TRANSPORTER MGTE"/>
    <property type="match status" value="1"/>
</dbReference>
<dbReference type="SMART" id="SM00116">
    <property type="entry name" value="CBS"/>
    <property type="match status" value="2"/>
</dbReference>
<dbReference type="EMBL" id="FR695877">
    <property type="protein sequence ID" value="CBX31305.1"/>
    <property type="molecule type" value="Genomic_DNA"/>
</dbReference>
<dbReference type="SUPFAM" id="SSF158791">
    <property type="entry name" value="MgtE N-terminal domain-like"/>
    <property type="match status" value="1"/>
</dbReference>
<name>E1YJ51_9BACT</name>
<dbReference type="Pfam" id="PF05239">
    <property type="entry name" value="PRC"/>
    <property type="match status" value="1"/>
</dbReference>
<proteinExistence type="predicted"/>
<feature type="domain" description="CBS" evidence="2">
    <location>
        <begin position="362"/>
        <end position="418"/>
    </location>
</feature>
<dbReference type="Gene3D" id="3.10.580.10">
    <property type="entry name" value="CBS-domain"/>
    <property type="match status" value="1"/>
</dbReference>
<feature type="domain" description="CBS" evidence="2">
    <location>
        <begin position="297"/>
        <end position="361"/>
    </location>
</feature>
<keyword evidence="1" id="KW-0129">CBS domain</keyword>
<evidence type="ECO:0000256" key="1">
    <source>
        <dbReference type="PROSITE-ProRule" id="PRU00703"/>
    </source>
</evidence>
<organism evidence="3">
    <name type="scientific">uncultured Desulfobacterium sp</name>
    <dbReference type="NCBI Taxonomy" id="201089"/>
    <lineage>
        <taxon>Bacteria</taxon>
        <taxon>Pseudomonadati</taxon>
        <taxon>Thermodesulfobacteriota</taxon>
        <taxon>Desulfobacteria</taxon>
        <taxon>Desulfobacterales</taxon>
        <taxon>Desulfobacteriaceae</taxon>
        <taxon>Desulfobacterium</taxon>
        <taxon>environmental samples</taxon>
    </lineage>
</organism>
<dbReference type="AlphaFoldDB" id="E1YJ51"/>
<dbReference type="Pfam" id="PF00571">
    <property type="entry name" value="CBS"/>
    <property type="match status" value="2"/>
</dbReference>
<dbReference type="SUPFAM" id="SSF54631">
    <property type="entry name" value="CBS-domain pair"/>
    <property type="match status" value="1"/>
</dbReference>
<dbReference type="GO" id="GO:0016020">
    <property type="term" value="C:membrane"/>
    <property type="evidence" value="ECO:0007669"/>
    <property type="project" value="InterPro"/>
</dbReference>
<accession>E1YJ51</accession>
<dbReference type="InterPro" id="IPR006669">
    <property type="entry name" value="MgtE_transporter"/>
</dbReference>
<evidence type="ECO:0000313" key="3">
    <source>
        <dbReference type="EMBL" id="CBX31305.1"/>
    </source>
</evidence>
<dbReference type="SMART" id="SM00924">
    <property type="entry name" value="MgtE_N"/>
    <property type="match status" value="1"/>
</dbReference>
<dbReference type="InterPro" id="IPR006668">
    <property type="entry name" value="Mg_transptr_MgtE_intracell_dom"/>
</dbReference>
<reference evidence="3" key="1">
    <citation type="journal article" date="2011" name="Environ. Microbiol.">
        <title>Genomic insights into the metabolic potential of the polycyclic aromatic hydrocarbon degrading sulfate-reducing Deltaproteobacterium N47.</title>
        <authorList>
            <person name="Bergmann F."/>
            <person name="Selesi D."/>
            <person name="Weinmaier T."/>
            <person name="Tischler P."/>
            <person name="Rattei T."/>
            <person name="Meckenstock R.U."/>
        </authorList>
    </citation>
    <scope>NUCLEOTIDE SEQUENCE</scope>
</reference>